<keyword evidence="2" id="KW-1185">Reference proteome</keyword>
<dbReference type="Pfam" id="PF04122">
    <property type="entry name" value="CW_binding_2"/>
    <property type="match status" value="3"/>
</dbReference>
<organism evidence="1 2">
    <name type="scientific">Clostridium senegalense</name>
    <dbReference type="NCBI Taxonomy" id="1465809"/>
    <lineage>
        <taxon>Bacteria</taxon>
        <taxon>Bacillati</taxon>
        <taxon>Bacillota</taxon>
        <taxon>Clostridia</taxon>
        <taxon>Eubacteriales</taxon>
        <taxon>Clostridiaceae</taxon>
        <taxon>Clostridium</taxon>
    </lineage>
</organism>
<accession>A0A6M0H634</accession>
<comment type="caution">
    <text evidence="1">The sequence shown here is derived from an EMBL/GenBank/DDBJ whole genome shotgun (WGS) entry which is preliminary data.</text>
</comment>
<dbReference type="EMBL" id="JAAGPU010000015">
    <property type="protein sequence ID" value="NEU05042.1"/>
    <property type="molecule type" value="Genomic_DNA"/>
</dbReference>
<dbReference type="RefSeq" id="WP_199869965.1">
    <property type="nucleotide sequence ID" value="NZ_JAAGPU010000015.1"/>
</dbReference>
<dbReference type="PANTHER" id="PTHR30032:SF8">
    <property type="entry name" value="GERMINATION-SPECIFIC N-ACETYLMURAMOYL-L-ALANINE AMIDASE"/>
    <property type="match status" value="1"/>
</dbReference>
<evidence type="ECO:0000313" key="2">
    <source>
        <dbReference type="Proteomes" id="UP000481872"/>
    </source>
</evidence>
<dbReference type="InterPro" id="IPR051922">
    <property type="entry name" value="Bact_Sporulation_Assoc"/>
</dbReference>
<protein>
    <recommendedName>
        <fullName evidence="3">Cell wall-binding repeat-containing protein</fullName>
    </recommendedName>
</protein>
<dbReference type="InterPro" id="IPR007253">
    <property type="entry name" value="Cell_wall-bd_2"/>
</dbReference>
<proteinExistence type="predicted"/>
<dbReference type="PANTHER" id="PTHR30032">
    <property type="entry name" value="N-ACETYLMURAMOYL-L-ALANINE AMIDASE-RELATED"/>
    <property type="match status" value="1"/>
</dbReference>
<sequence length="562" mass="63392">MKKYLKTISIMFIVLIVIYSININTVNAMPNYKRIFGANRYETSKEISKNGWEKSDYAIIASGEGFADALSAAPLAKKYDAPIILTEYKGLNENAKEELERLKVKEVIIVGGIGAISSNTENEIKNLDIKTRRIAGNSRFDTSLQVAKEIGSENGIVVVNGYNFGDALSISSIAANKGMPILLTKPENLSNDIKTFINNSGYSKSYIVGGNSVVGKNVEYNLKNCKRICGYDRYATNAAILNEFVDEINLESVYVVSGSNYPDALSVSSLAAKINAPLMLASSQVDMSMLNFMNKNIDNIKNVNVIGGKSVVNNDMVNIILNGKIDISNNNNYYVKYEEYSDVNGDGKDEKIQVVCSKEYTPYSIKEINILIKDVSTGIVLEEFKPRPGFHIEPIKISDFDKDGSMDIFVEMPCGGSGGYIDVEIYSFKDNKLKIIYNRDNDNGIIHPSEYISVNHFTDEKEIEFRNIDFDKVFIINYLDYLKNNTYIDDSKGYFGWLYIDAFDIEKNGENDIKTTSWYVFDYKKYVCKVETIYTWDIDSKKFIMKDIKFIPSENISVVYEE</sequence>
<evidence type="ECO:0008006" key="3">
    <source>
        <dbReference type="Google" id="ProtNLM"/>
    </source>
</evidence>
<dbReference type="Proteomes" id="UP000481872">
    <property type="component" value="Unassembled WGS sequence"/>
</dbReference>
<name>A0A6M0H634_9CLOT</name>
<dbReference type="Gene3D" id="3.40.50.12090">
    <property type="match status" value="3"/>
</dbReference>
<dbReference type="AlphaFoldDB" id="A0A6M0H634"/>
<reference evidence="1 2" key="1">
    <citation type="submission" date="2020-02" db="EMBL/GenBank/DDBJ databases">
        <title>Genome assembly of a novel Clostridium senegalense strain.</title>
        <authorList>
            <person name="Gupta T.B."/>
            <person name="Jauregui R."/>
            <person name="Maclean P."/>
            <person name="Nawarathana A."/>
            <person name="Brightwell G."/>
        </authorList>
    </citation>
    <scope>NUCLEOTIDE SEQUENCE [LARGE SCALE GENOMIC DNA]</scope>
    <source>
        <strain evidence="1 2">AGRFS4</strain>
    </source>
</reference>
<gene>
    <name evidence="1" type="ORF">G3M99_09290</name>
</gene>
<evidence type="ECO:0000313" key="1">
    <source>
        <dbReference type="EMBL" id="NEU05042.1"/>
    </source>
</evidence>